<dbReference type="InParanoid" id="A0A078AVS5"/>
<organism evidence="2 3">
    <name type="scientific">Stylonychia lemnae</name>
    <name type="common">Ciliate</name>
    <dbReference type="NCBI Taxonomy" id="5949"/>
    <lineage>
        <taxon>Eukaryota</taxon>
        <taxon>Sar</taxon>
        <taxon>Alveolata</taxon>
        <taxon>Ciliophora</taxon>
        <taxon>Intramacronucleata</taxon>
        <taxon>Spirotrichea</taxon>
        <taxon>Stichotrichia</taxon>
        <taxon>Sporadotrichida</taxon>
        <taxon>Oxytrichidae</taxon>
        <taxon>Stylonychinae</taxon>
        <taxon>Stylonychia</taxon>
    </lineage>
</organism>
<dbReference type="OrthoDB" id="292583at2759"/>
<protein>
    <submittedName>
        <fullName evidence="2">Uncharacterized protein</fullName>
    </submittedName>
</protein>
<feature type="coiled-coil region" evidence="1">
    <location>
        <begin position="401"/>
        <end position="435"/>
    </location>
</feature>
<dbReference type="Proteomes" id="UP000039865">
    <property type="component" value="Unassembled WGS sequence"/>
</dbReference>
<reference evidence="2 3" key="1">
    <citation type="submission" date="2014-06" db="EMBL/GenBank/DDBJ databases">
        <authorList>
            <person name="Swart Estienne"/>
        </authorList>
    </citation>
    <scope>NUCLEOTIDE SEQUENCE [LARGE SCALE GENOMIC DNA]</scope>
    <source>
        <strain evidence="2 3">130c</strain>
    </source>
</reference>
<evidence type="ECO:0000313" key="2">
    <source>
        <dbReference type="EMBL" id="CDW86284.1"/>
    </source>
</evidence>
<evidence type="ECO:0000313" key="3">
    <source>
        <dbReference type="Proteomes" id="UP000039865"/>
    </source>
</evidence>
<name>A0A078AVS5_STYLE</name>
<dbReference type="PANTHER" id="PTHR39867">
    <property type="entry name" value="HELICASE ATP-BINDING DOMAIN-CONTAINING PROTEIN"/>
    <property type="match status" value="1"/>
</dbReference>
<keyword evidence="3" id="KW-1185">Reference proteome</keyword>
<proteinExistence type="predicted"/>
<feature type="coiled-coil region" evidence="1">
    <location>
        <begin position="538"/>
        <end position="565"/>
    </location>
</feature>
<gene>
    <name evidence="2" type="primary">Contig8954.g9579</name>
    <name evidence="2" type="ORF">STYLEM_15378</name>
</gene>
<dbReference type="EMBL" id="CCKQ01014513">
    <property type="protein sequence ID" value="CDW86284.1"/>
    <property type="molecule type" value="Genomic_DNA"/>
</dbReference>
<accession>A0A078AVS5</accession>
<feature type="coiled-coil region" evidence="1">
    <location>
        <begin position="925"/>
        <end position="952"/>
    </location>
</feature>
<keyword evidence="1" id="KW-0175">Coiled coil</keyword>
<dbReference type="AlphaFoldDB" id="A0A078AVS5"/>
<evidence type="ECO:0000256" key="1">
    <source>
        <dbReference type="SAM" id="Coils"/>
    </source>
</evidence>
<sequence length="1236" mass="147022">MNERLVEEQQKTSGIGGYQKKCFEHTKYNEVKGIISYDTALQYRKENVPEKINKVKHDNYHKPQEYVARNITYCMNQHQSKRIILPQDIKYKIHQLRPKQIMFPSDSQQSLYINDEYSQQKNRFSSDNRKNNTSQKQRVKLVMVIYYLIYIIKEERRKKLLFNVNPAVNAPVIQKTFSMHELRSSNLTGMANNRAQSQSKNFRTVKNLPDKQQTDLLREIQNSKMVGYSRTMNKNQLGSQSPRSPGQNQFQFFQSEEDLHEAYQKAVRFDGLKLLSPPMLNLDNISRPMTSQVLNTQNSDFKYTISDKLSHLEPFEFPEGLVQTQVRQLKPEQTMKLRQRNKIFMDRLISDNKAGILMKLQYEIVVKNLEQISHELETGHQIREQRVKMVGDFNNILKKFLKKLAERFWEMEQKQTQLQNEAIQAQQEKDIYHEQLKAFQNSDFNPGEKVNLITKIKKLQHQLQEGQLDEYTKEVERLNQLAKSENDQTSHFQDKIRGFNDLIQKLDNDLKSKDKLIVKLQWSKGEIKDQIFERDKVIEDLSKRLNDLEQRNGIMEKEMKENLELVALRESQYESKKQELYKLQEEFKRKCETFDTLRAVAKEIQRKNEELEKEVWMGKGGTKESDPIGAEVLLDQFLFGSQNPYALSNNTKLSVILRGKELRIGNSSLEQNLIKDADMKKIETADENDINNIIQAPQDIGDNQTIINFKDFPLYSYFYGRPNFIIFLDHLIRDPSVVYTQNDPPKKLKFDPPFTQWLFATCRAILDSKYFEYVLYEDIGFANVSRLADFAYSWLGQFRVDESTRSVRKLDFEERERADEYRLQFAIGLQSVKASRMWEYQIFNDFLLEKNSHDELFFYLHCRQILFRGPQLLDSSSTHERVFNLDIKRIQGAMDIIFSKTPVIERDQMLKHIKSISNDYQTILLQQQAKRDERAKQTLEKLMKTRQEEEKNGINKKEFDAIDVQIVLRIFLEYYVREKKVRACILKRLFEEQPRLGTSSKAGISFLSFRKVMEQYDPEMLDLDIATMYRDAWTAGIGVVNFDSFFLTANEKSFFLKTVRFMSFNTPPQMNSYEEFDLENKYNQKLDYIYNLWRKEENMFINFKKRMEETGNELMVAKFNKLEDLIRKKSQLDLSMYRGRDLIQIFRRLWQWMLFYRSSYMEVYEKEENCSNHLSDLDVIKSEFSTYGILGERIFREIALVKAQQLKRSNQIKKIQKIYREQKNQEWEQLQQKLFS</sequence>
<dbReference type="PANTHER" id="PTHR39867:SF1">
    <property type="entry name" value="HELICASE ATP-BINDING DOMAIN-CONTAINING PROTEIN"/>
    <property type="match status" value="1"/>
</dbReference>
<feature type="coiled-coil region" evidence="1">
    <location>
        <begin position="461"/>
        <end position="488"/>
    </location>
</feature>